<accession>A0A8U0HWQ8</accession>
<dbReference type="Proteomes" id="UP000830729">
    <property type="component" value="Chromosome"/>
</dbReference>
<dbReference type="InterPro" id="IPR058369">
    <property type="entry name" value="DUF8056"/>
</dbReference>
<name>A0A8U0HWQ8_9EURY</name>
<organism evidence="3 4">
    <name type="scientific">Halorussus limi</name>
    <dbReference type="NCBI Taxonomy" id="2938695"/>
    <lineage>
        <taxon>Archaea</taxon>
        <taxon>Methanobacteriati</taxon>
        <taxon>Methanobacteriota</taxon>
        <taxon>Stenosarchaea group</taxon>
        <taxon>Halobacteria</taxon>
        <taxon>Halobacteriales</taxon>
        <taxon>Haladaptataceae</taxon>
        <taxon>Halorussus</taxon>
    </lineage>
</organism>
<proteinExistence type="predicted"/>
<sequence>MPDSTADGSRSLVVGAFRRAFARTESRLLKTYVLVSALLGALLAVLLLLAFPVWVFETAGGSELATFSRAFLIVVGVLLLVTLVAPVLSAGRRHARGTASARGDLSLALAGYLFIGSLYASLLVSAPPAQRETPPALLAPAVEFLYSLPAAYAVAPPLVAAALILLVHRFAR</sequence>
<evidence type="ECO:0000259" key="2">
    <source>
        <dbReference type="Pfam" id="PF26243"/>
    </source>
</evidence>
<feature type="transmembrane region" description="Helical" evidence="1">
    <location>
        <begin position="32"/>
        <end position="55"/>
    </location>
</feature>
<dbReference type="GeneID" id="72184369"/>
<gene>
    <name evidence="3" type="ORF">M0R89_04180</name>
</gene>
<reference evidence="3 4" key="1">
    <citation type="submission" date="2022-04" db="EMBL/GenBank/DDBJ databases">
        <title>Diverse halophilic archaea isolated from saline environments.</title>
        <authorList>
            <person name="Cui H.-L."/>
        </authorList>
    </citation>
    <scope>NUCLEOTIDE SEQUENCE [LARGE SCALE GENOMIC DNA]</scope>
    <source>
        <strain evidence="3 4">XZYJT49</strain>
    </source>
</reference>
<keyword evidence="4" id="KW-1185">Reference proteome</keyword>
<dbReference type="KEGG" id="halx:M0R89_04180"/>
<dbReference type="AlphaFoldDB" id="A0A8U0HWQ8"/>
<keyword evidence="1" id="KW-0472">Membrane</keyword>
<feature type="transmembrane region" description="Helical" evidence="1">
    <location>
        <begin position="103"/>
        <end position="124"/>
    </location>
</feature>
<keyword evidence="1" id="KW-1133">Transmembrane helix</keyword>
<keyword evidence="1" id="KW-0812">Transmembrane</keyword>
<evidence type="ECO:0000313" key="4">
    <source>
        <dbReference type="Proteomes" id="UP000830729"/>
    </source>
</evidence>
<protein>
    <recommendedName>
        <fullName evidence="2">DUF8056 domain-containing protein</fullName>
    </recommendedName>
</protein>
<dbReference type="RefSeq" id="WP_248651312.1">
    <property type="nucleotide sequence ID" value="NZ_CP096659.1"/>
</dbReference>
<feature type="transmembrane region" description="Helical" evidence="1">
    <location>
        <begin position="67"/>
        <end position="91"/>
    </location>
</feature>
<evidence type="ECO:0000313" key="3">
    <source>
        <dbReference type="EMBL" id="UPV75269.1"/>
    </source>
</evidence>
<evidence type="ECO:0000256" key="1">
    <source>
        <dbReference type="SAM" id="Phobius"/>
    </source>
</evidence>
<dbReference type="Pfam" id="PF26243">
    <property type="entry name" value="DUF8056"/>
    <property type="match status" value="1"/>
</dbReference>
<feature type="domain" description="DUF8056" evidence="2">
    <location>
        <begin position="8"/>
        <end position="172"/>
    </location>
</feature>
<dbReference type="EMBL" id="CP096659">
    <property type="protein sequence ID" value="UPV75269.1"/>
    <property type="molecule type" value="Genomic_DNA"/>
</dbReference>
<feature type="transmembrane region" description="Helical" evidence="1">
    <location>
        <begin position="144"/>
        <end position="167"/>
    </location>
</feature>